<dbReference type="Gene3D" id="3.40.225.10">
    <property type="entry name" value="Class II aldolase/adducin N-terminal domain"/>
    <property type="match status" value="1"/>
</dbReference>
<comment type="caution">
    <text evidence="3">The sequence shown here is derived from an EMBL/GenBank/DDBJ whole genome shotgun (WGS) entry which is preliminary data.</text>
</comment>
<dbReference type="NCBIfam" id="NF005689">
    <property type="entry name" value="PRK07490.1"/>
    <property type="match status" value="1"/>
</dbReference>
<comment type="similarity">
    <text evidence="1">Belongs to the aldolase class II family.</text>
</comment>
<organism evidence="3 4">
    <name type="scientific">Acinetobacter baylyi</name>
    <dbReference type="NCBI Taxonomy" id="202950"/>
    <lineage>
        <taxon>Bacteria</taxon>
        <taxon>Pseudomonadati</taxon>
        <taxon>Pseudomonadota</taxon>
        <taxon>Gammaproteobacteria</taxon>
        <taxon>Moraxellales</taxon>
        <taxon>Moraxellaceae</taxon>
        <taxon>Acinetobacter</taxon>
    </lineage>
</organism>
<dbReference type="Pfam" id="PF00596">
    <property type="entry name" value="Aldolase_II"/>
    <property type="match status" value="1"/>
</dbReference>
<proteinExistence type="inferred from homology"/>
<accession>A0ABU0UWU5</accession>
<dbReference type="PANTHER" id="PTHR10672">
    <property type="entry name" value="ADDUCIN"/>
    <property type="match status" value="1"/>
</dbReference>
<dbReference type="InterPro" id="IPR036409">
    <property type="entry name" value="Aldolase_II/adducin_N_sf"/>
</dbReference>
<feature type="domain" description="Class II aldolase/adducin N-terminal" evidence="2">
    <location>
        <begin position="9"/>
        <end position="190"/>
    </location>
</feature>
<dbReference type="Proteomes" id="UP001233360">
    <property type="component" value="Unassembled WGS sequence"/>
</dbReference>
<evidence type="ECO:0000313" key="3">
    <source>
        <dbReference type="EMBL" id="MDQ1209020.1"/>
    </source>
</evidence>
<dbReference type="SUPFAM" id="SSF53639">
    <property type="entry name" value="AraD/HMP-PK domain-like"/>
    <property type="match status" value="1"/>
</dbReference>
<evidence type="ECO:0000313" key="4">
    <source>
        <dbReference type="Proteomes" id="UP001233360"/>
    </source>
</evidence>
<gene>
    <name evidence="3" type="ORF">QE380_001943</name>
</gene>
<dbReference type="InterPro" id="IPR051017">
    <property type="entry name" value="Aldolase-II_Adducin_sf"/>
</dbReference>
<dbReference type="PANTHER" id="PTHR10672:SF21">
    <property type="entry name" value="CLASS II ALDOLASE_ADDUCIN N-TERMINAL DOMAIN-CONTAINING PROTEIN"/>
    <property type="match status" value="1"/>
</dbReference>
<dbReference type="SMART" id="SM01007">
    <property type="entry name" value="Aldolase_II"/>
    <property type="match status" value="1"/>
</dbReference>
<reference evidence="3 4" key="1">
    <citation type="submission" date="2023-07" db="EMBL/GenBank/DDBJ databases">
        <title>Functional and genomic diversity of the sorghum phyllosphere microbiome.</title>
        <authorList>
            <person name="Shade A."/>
        </authorList>
    </citation>
    <scope>NUCLEOTIDE SEQUENCE [LARGE SCALE GENOMIC DNA]</scope>
    <source>
        <strain evidence="3 4">SORGH_AS_0887</strain>
    </source>
</reference>
<sequence>MLNEQQIRIDLAAAFRACAKLGLHEGVANHFSAAVSEDGKKFLLNPKWMHFSRIKASDLVLVDADDPQSFNRGEIDSTAWTIHGQIHSMRPDIRVVMHLHPIYTTTLSCLKNPEILPIDQNSARYFQRVAYDFNYSGMADQRAEGQRLAQLLQDKNRLLMGNHGVIVSSHKIGIAFDDMYTIERASQLLVNAYATGQELSVLDDDVAEKTAKDWEKIDDYSLAHFEEMRIVLMKEDPSFMD</sequence>
<evidence type="ECO:0000259" key="2">
    <source>
        <dbReference type="SMART" id="SM01007"/>
    </source>
</evidence>
<dbReference type="InterPro" id="IPR001303">
    <property type="entry name" value="Aldolase_II/adducin_N"/>
</dbReference>
<evidence type="ECO:0000256" key="1">
    <source>
        <dbReference type="ARBA" id="ARBA00037961"/>
    </source>
</evidence>
<name>A0ABU0UWU5_ACIBI</name>
<dbReference type="EMBL" id="JAUTBK010000002">
    <property type="protein sequence ID" value="MDQ1209020.1"/>
    <property type="molecule type" value="Genomic_DNA"/>
</dbReference>
<protein>
    <submittedName>
        <fullName evidence="3">Ribulose-5-phosphate 4-epimerase/fuculose-1-phosphate aldolase</fullName>
    </submittedName>
</protein>
<dbReference type="RefSeq" id="WP_307003456.1">
    <property type="nucleotide sequence ID" value="NZ_JAUTBK010000002.1"/>
</dbReference>
<keyword evidence="4" id="KW-1185">Reference proteome</keyword>